<dbReference type="EMBL" id="BDQK01000013">
    <property type="protein sequence ID" value="GBF81818.1"/>
    <property type="molecule type" value="Genomic_DNA"/>
</dbReference>
<gene>
    <name evidence="2" type="ORF">AsFPU1_3239</name>
</gene>
<dbReference type="AlphaFoldDB" id="A0A401IKI9"/>
<reference evidence="3" key="1">
    <citation type="submission" date="2017-05" db="EMBL/GenBank/DDBJ databases">
        <title>Physiological properties and genetic analysis related to exopolysaccharide production of fresh-water unicellular cyanobacterium Aphanothece sacrum, Suizenji Nori, that has been cultured as a food source in Japan.</title>
        <authorList>
            <person name="Kanesaki Y."/>
            <person name="Yoshikawa S."/>
            <person name="Ohki K."/>
        </authorList>
    </citation>
    <scope>NUCLEOTIDE SEQUENCE [LARGE SCALE GENOMIC DNA]</scope>
    <source>
        <strain evidence="3">FPU1</strain>
    </source>
</reference>
<dbReference type="OrthoDB" id="9811597at2"/>
<proteinExistence type="predicted"/>
<dbReference type="SMART" id="SM00966">
    <property type="entry name" value="SpoVT_AbrB"/>
    <property type="match status" value="1"/>
</dbReference>
<accession>A0A401IKI9</accession>
<dbReference type="Gene3D" id="2.10.260.10">
    <property type="match status" value="1"/>
</dbReference>
<dbReference type="InterPro" id="IPR007159">
    <property type="entry name" value="SpoVT-AbrB_dom"/>
</dbReference>
<dbReference type="GO" id="GO:0003677">
    <property type="term" value="F:DNA binding"/>
    <property type="evidence" value="ECO:0007669"/>
    <property type="project" value="InterPro"/>
</dbReference>
<name>A0A401IKI9_APHSA</name>
<dbReference type="SUPFAM" id="SSF89447">
    <property type="entry name" value="AbrB/MazE/MraZ-like"/>
    <property type="match status" value="1"/>
</dbReference>
<organism evidence="2 3">
    <name type="scientific">Aphanothece sacrum FPU1</name>
    <dbReference type="NCBI Taxonomy" id="1920663"/>
    <lineage>
        <taxon>Bacteria</taxon>
        <taxon>Bacillati</taxon>
        <taxon>Cyanobacteriota</taxon>
        <taxon>Cyanophyceae</taxon>
        <taxon>Oscillatoriophycideae</taxon>
        <taxon>Chroococcales</taxon>
        <taxon>Aphanothecaceae</taxon>
        <taxon>Aphanothece</taxon>
    </lineage>
</organism>
<keyword evidence="3" id="KW-1185">Reference proteome</keyword>
<dbReference type="InterPro" id="IPR037914">
    <property type="entry name" value="SpoVT-AbrB_sf"/>
</dbReference>
<dbReference type="RefSeq" id="WP_124973016.1">
    <property type="nucleotide sequence ID" value="NZ_BDQK01000013.1"/>
</dbReference>
<dbReference type="Pfam" id="PF04014">
    <property type="entry name" value="MazE_antitoxin"/>
    <property type="match status" value="1"/>
</dbReference>
<feature type="domain" description="SpoVT-AbrB" evidence="1">
    <location>
        <begin position="4"/>
        <end position="50"/>
    </location>
</feature>
<evidence type="ECO:0000259" key="1">
    <source>
        <dbReference type="SMART" id="SM00966"/>
    </source>
</evidence>
<evidence type="ECO:0000313" key="2">
    <source>
        <dbReference type="EMBL" id="GBF81818.1"/>
    </source>
</evidence>
<sequence length="81" mass="8912">MASAIITPKGQVTIPQEIIEHLKLDTGTKVDFVILENGEVKIIPLNTPVKTLSGILERQEKKAITLEDMEKAISKGANDWT</sequence>
<evidence type="ECO:0000313" key="3">
    <source>
        <dbReference type="Proteomes" id="UP000287247"/>
    </source>
</evidence>
<protein>
    <submittedName>
        <fullName evidence="2">AbrB family transcriptional regulator</fullName>
    </submittedName>
</protein>
<dbReference type="Proteomes" id="UP000287247">
    <property type="component" value="Unassembled WGS sequence"/>
</dbReference>
<comment type="caution">
    <text evidence="2">The sequence shown here is derived from an EMBL/GenBank/DDBJ whole genome shotgun (WGS) entry which is preliminary data.</text>
</comment>